<sequence>MVSVPSRLINGIYRITVTTDIGNVKNTTMSPVQLRRVPRNSTAGRLAIPEERAVLKVFSWDKNDAVVHS</sequence>
<dbReference type="Proteomes" id="UP000054097">
    <property type="component" value="Unassembled WGS sequence"/>
</dbReference>
<evidence type="ECO:0000313" key="1">
    <source>
        <dbReference type="EMBL" id="KIM19734.1"/>
    </source>
</evidence>
<name>A0A0C3AI31_SERVB</name>
<reference evidence="1 2" key="1">
    <citation type="submission" date="2014-04" db="EMBL/GenBank/DDBJ databases">
        <authorList>
            <consortium name="DOE Joint Genome Institute"/>
            <person name="Kuo A."/>
            <person name="Zuccaro A."/>
            <person name="Kohler A."/>
            <person name="Nagy L.G."/>
            <person name="Floudas D."/>
            <person name="Copeland A."/>
            <person name="Barry K.W."/>
            <person name="Cichocki N."/>
            <person name="Veneault-Fourrey C."/>
            <person name="LaButti K."/>
            <person name="Lindquist E.A."/>
            <person name="Lipzen A."/>
            <person name="Lundell T."/>
            <person name="Morin E."/>
            <person name="Murat C."/>
            <person name="Sun H."/>
            <person name="Tunlid A."/>
            <person name="Henrissat B."/>
            <person name="Grigoriev I.V."/>
            <person name="Hibbett D.S."/>
            <person name="Martin F."/>
            <person name="Nordberg H.P."/>
            <person name="Cantor M.N."/>
            <person name="Hua S.X."/>
        </authorList>
    </citation>
    <scope>NUCLEOTIDE SEQUENCE [LARGE SCALE GENOMIC DNA]</scope>
    <source>
        <strain evidence="1 2">MAFF 305830</strain>
    </source>
</reference>
<reference evidence="2" key="2">
    <citation type="submission" date="2015-01" db="EMBL/GenBank/DDBJ databases">
        <title>Evolutionary Origins and Diversification of the Mycorrhizal Mutualists.</title>
        <authorList>
            <consortium name="DOE Joint Genome Institute"/>
            <consortium name="Mycorrhizal Genomics Consortium"/>
            <person name="Kohler A."/>
            <person name="Kuo A."/>
            <person name="Nagy L.G."/>
            <person name="Floudas D."/>
            <person name="Copeland A."/>
            <person name="Barry K.W."/>
            <person name="Cichocki N."/>
            <person name="Veneault-Fourrey C."/>
            <person name="LaButti K."/>
            <person name="Lindquist E.A."/>
            <person name="Lipzen A."/>
            <person name="Lundell T."/>
            <person name="Morin E."/>
            <person name="Murat C."/>
            <person name="Riley R."/>
            <person name="Ohm R."/>
            <person name="Sun H."/>
            <person name="Tunlid A."/>
            <person name="Henrissat B."/>
            <person name="Grigoriev I.V."/>
            <person name="Hibbett D.S."/>
            <person name="Martin F."/>
        </authorList>
    </citation>
    <scope>NUCLEOTIDE SEQUENCE [LARGE SCALE GENOMIC DNA]</scope>
    <source>
        <strain evidence="2">MAFF 305830</strain>
    </source>
</reference>
<proteinExistence type="predicted"/>
<accession>A0A0C3AI31</accession>
<organism evidence="1 2">
    <name type="scientific">Serendipita vermifera MAFF 305830</name>
    <dbReference type="NCBI Taxonomy" id="933852"/>
    <lineage>
        <taxon>Eukaryota</taxon>
        <taxon>Fungi</taxon>
        <taxon>Dikarya</taxon>
        <taxon>Basidiomycota</taxon>
        <taxon>Agaricomycotina</taxon>
        <taxon>Agaricomycetes</taxon>
        <taxon>Sebacinales</taxon>
        <taxon>Serendipitaceae</taxon>
        <taxon>Serendipita</taxon>
    </lineage>
</organism>
<feature type="non-terminal residue" evidence="1">
    <location>
        <position position="69"/>
    </location>
</feature>
<dbReference type="EMBL" id="KN824560">
    <property type="protein sequence ID" value="KIM19734.1"/>
    <property type="molecule type" value="Genomic_DNA"/>
</dbReference>
<protein>
    <submittedName>
        <fullName evidence="1">Uncharacterized protein</fullName>
    </submittedName>
</protein>
<evidence type="ECO:0000313" key="2">
    <source>
        <dbReference type="Proteomes" id="UP000054097"/>
    </source>
</evidence>
<dbReference type="HOGENOM" id="CLU_2782988_0_0_1"/>
<keyword evidence="2" id="KW-1185">Reference proteome</keyword>
<gene>
    <name evidence="1" type="ORF">M408DRAFT_334288</name>
</gene>
<dbReference type="AlphaFoldDB" id="A0A0C3AI31"/>